<keyword evidence="2" id="KW-1185">Reference proteome</keyword>
<proteinExistence type="predicted"/>
<evidence type="ECO:0000313" key="2">
    <source>
        <dbReference type="Proteomes" id="UP000250434"/>
    </source>
</evidence>
<organism evidence="1 2">
    <name type="scientific">Amycolatopsis albispora</name>
    <dbReference type="NCBI Taxonomy" id="1804986"/>
    <lineage>
        <taxon>Bacteria</taxon>
        <taxon>Bacillati</taxon>
        <taxon>Actinomycetota</taxon>
        <taxon>Actinomycetes</taxon>
        <taxon>Pseudonocardiales</taxon>
        <taxon>Pseudonocardiaceae</taxon>
        <taxon>Amycolatopsis</taxon>
    </lineage>
</organism>
<dbReference type="AlphaFoldDB" id="A0A344LCT9"/>
<name>A0A344LCT9_9PSEU</name>
<evidence type="ECO:0000313" key="1">
    <source>
        <dbReference type="EMBL" id="AXB45863.1"/>
    </source>
</evidence>
<reference evidence="1 2" key="1">
    <citation type="submission" date="2016-04" db="EMBL/GenBank/DDBJ databases">
        <title>Complete genome sequence and analysis of deep-sea sediment isolate, Amycolatopsis sp. WP1.</title>
        <authorList>
            <person name="Wang H."/>
            <person name="Chen S."/>
            <person name="Wu Q."/>
        </authorList>
    </citation>
    <scope>NUCLEOTIDE SEQUENCE [LARGE SCALE GENOMIC DNA]</scope>
    <source>
        <strain evidence="1 2">WP1</strain>
    </source>
</reference>
<protein>
    <submittedName>
        <fullName evidence="1">Uncharacterized protein</fullName>
    </submittedName>
</protein>
<sequence>MVEFDSPYGAAVAKWAGPVSTGEVELEIAELLTWGPTPERAPRLAWREGRIELVGLVESALGDDLFAVRLGSSVVTMEIPTGEEIHGKWILVTIEPGQLTLYPYTS</sequence>
<accession>A0A344LCT9</accession>
<dbReference type="Proteomes" id="UP000250434">
    <property type="component" value="Chromosome"/>
</dbReference>
<gene>
    <name evidence="1" type="ORF">A4R43_28085</name>
</gene>
<dbReference type="OrthoDB" id="2937251at2"/>
<dbReference type="KEGG" id="aab:A4R43_28085"/>
<dbReference type="EMBL" id="CP015163">
    <property type="protein sequence ID" value="AXB45863.1"/>
    <property type="molecule type" value="Genomic_DNA"/>
</dbReference>